<proteinExistence type="predicted"/>
<dbReference type="RefSeq" id="WP_256029405.1">
    <property type="nucleotide sequence ID" value="NZ_JAHLKM010000007.1"/>
</dbReference>
<name>A0A9R1D6P4_9EURY</name>
<dbReference type="Proteomes" id="UP001139494">
    <property type="component" value="Unassembled WGS sequence"/>
</dbReference>
<keyword evidence="2" id="KW-1185">Reference proteome</keyword>
<gene>
    <name evidence="1" type="ORF">KM295_07795</name>
</gene>
<evidence type="ECO:0000313" key="1">
    <source>
        <dbReference type="EMBL" id="MCQ4333382.1"/>
    </source>
</evidence>
<accession>A0A9R1D6P4</accession>
<sequence>MWFGYECGSTLSERTVPGSEISTTVRCEDCERTYAATISNVSTFEGRTE</sequence>
<evidence type="ECO:0000313" key="2">
    <source>
        <dbReference type="Proteomes" id="UP001139494"/>
    </source>
</evidence>
<dbReference type="EMBL" id="JAHLKM010000007">
    <property type="protein sequence ID" value="MCQ4333382.1"/>
    <property type="molecule type" value="Genomic_DNA"/>
</dbReference>
<protein>
    <submittedName>
        <fullName evidence="1">Uncharacterized protein</fullName>
    </submittedName>
</protein>
<organism evidence="1 2">
    <name type="scientific">Natronomonas aquatica</name>
    <dbReference type="NCBI Taxonomy" id="2841590"/>
    <lineage>
        <taxon>Archaea</taxon>
        <taxon>Methanobacteriati</taxon>
        <taxon>Methanobacteriota</taxon>
        <taxon>Stenosarchaea group</taxon>
        <taxon>Halobacteria</taxon>
        <taxon>Halobacteriales</taxon>
        <taxon>Natronomonadaceae</taxon>
        <taxon>Natronomonas</taxon>
    </lineage>
</organism>
<reference evidence="1" key="1">
    <citation type="journal article" date="2023" name="Front. Microbiol.">
        <title>Genomic-based phylogenetic and metabolic analyses of the genus Natronomonas, and description of Natronomonas aquatica sp. nov.</title>
        <authorList>
            <person name="Garcia-Roldan A."/>
            <person name="Duran-Viseras A."/>
            <person name="de la Haba R.R."/>
            <person name="Corral P."/>
            <person name="Sanchez-Porro C."/>
            <person name="Ventosa A."/>
        </authorList>
    </citation>
    <scope>NUCLEOTIDE SEQUENCE</scope>
    <source>
        <strain evidence="1">F2-12</strain>
    </source>
</reference>
<comment type="caution">
    <text evidence="1">The sequence shown here is derived from an EMBL/GenBank/DDBJ whole genome shotgun (WGS) entry which is preliminary data.</text>
</comment>
<dbReference type="AlphaFoldDB" id="A0A9R1D6P4"/>